<evidence type="ECO:0000313" key="2">
    <source>
        <dbReference type="EMBL" id="KAA9163610.1"/>
    </source>
</evidence>
<organism evidence="2 3">
    <name type="scientific">Amycolatopsis acidicola</name>
    <dbReference type="NCBI Taxonomy" id="2596893"/>
    <lineage>
        <taxon>Bacteria</taxon>
        <taxon>Bacillati</taxon>
        <taxon>Actinomycetota</taxon>
        <taxon>Actinomycetes</taxon>
        <taxon>Pseudonocardiales</taxon>
        <taxon>Pseudonocardiaceae</taxon>
        <taxon>Amycolatopsis</taxon>
    </lineage>
</organism>
<dbReference type="AlphaFoldDB" id="A0A5N0VEM6"/>
<proteinExistence type="predicted"/>
<dbReference type="EMBL" id="VMNW02000009">
    <property type="protein sequence ID" value="KAA9163610.1"/>
    <property type="molecule type" value="Genomic_DNA"/>
</dbReference>
<comment type="caution">
    <text evidence="2">The sequence shown here is derived from an EMBL/GenBank/DDBJ whole genome shotgun (WGS) entry which is preliminary data.</text>
</comment>
<name>A0A5N0VEM6_9PSEU</name>
<sequence>MTAEVDPNPAESPLTGIARGEAPVLEQLVAMNLDSLARSGMPADTYFLVRLAALIAMDAPPASYLVSLGLAADSGVTAERVQSVFVALAPVVGSARITAAAGNVLRALGIAGAADS</sequence>
<dbReference type="OrthoDB" id="5118386at2"/>
<dbReference type="InterPro" id="IPR003779">
    <property type="entry name" value="CMD-like"/>
</dbReference>
<protein>
    <submittedName>
        <fullName evidence="2">Carboxymuconolactone decarboxylase family protein</fullName>
    </submittedName>
</protein>
<evidence type="ECO:0000259" key="1">
    <source>
        <dbReference type="Pfam" id="PF02627"/>
    </source>
</evidence>
<reference evidence="2" key="1">
    <citation type="submission" date="2019-09" db="EMBL/GenBank/DDBJ databases">
        <authorList>
            <person name="Teo W.F.A."/>
            <person name="Duangmal K."/>
        </authorList>
    </citation>
    <scope>NUCLEOTIDE SEQUENCE [LARGE SCALE GENOMIC DNA]</scope>
    <source>
        <strain evidence="2">K81G1</strain>
    </source>
</reference>
<accession>A0A5N0VEM6</accession>
<dbReference type="RefSeq" id="WP_144748317.1">
    <property type="nucleotide sequence ID" value="NZ_VMNW02000009.1"/>
</dbReference>
<keyword evidence="3" id="KW-1185">Reference proteome</keyword>
<dbReference type="Proteomes" id="UP000319769">
    <property type="component" value="Unassembled WGS sequence"/>
</dbReference>
<dbReference type="SUPFAM" id="SSF69118">
    <property type="entry name" value="AhpD-like"/>
    <property type="match status" value="1"/>
</dbReference>
<dbReference type="GO" id="GO:0051920">
    <property type="term" value="F:peroxiredoxin activity"/>
    <property type="evidence" value="ECO:0007669"/>
    <property type="project" value="InterPro"/>
</dbReference>
<dbReference type="Pfam" id="PF02627">
    <property type="entry name" value="CMD"/>
    <property type="match status" value="1"/>
</dbReference>
<evidence type="ECO:0000313" key="3">
    <source>
        <dbReference type="Proteomes" id="UP000319769"/>
    </source>
</evidence>
<feature type="domain" description="Carboxymuconolactone decarboxylase-like" evidence="1">
    <location>
        <begin position="24"/>
        <end position="101"/>
    </location>
</feature>
<dbReference type="InterPro" id="IPR029032">
    <property type="entry name" value="AhpD-like"/>
</dbReference>
<gene>
    <name evidence="2" type="ORF">FPZ12_008870</name>
</gene>